<feature type="transmembrane region" description="Helical" evidence="1">
    <location>
        <begin position="45"/>
        <end position="72"/>
    </location>
</feature>
<comment type="caution">
    <text evidence="2">The sequence shown here is derived from an EMBL/GenBank/DDBJ whole genome shotgun (WGS) entry which is preliminary data.</text>
</comment>
<evidence type="ECO:0008006" key="4">
    <source>
        <dbReference type="Google" id="ProtNLM"/>
    </source>
</evidence>
<dbReference type="EMBL" id="BAAAFG010000005">
    <property type="protein sequence ID" value="GAA0871692.1"/>
    <property type="molecule type" value="Genomic_DNA"/>
</dbReference>
<keyword evidence="1" id="KW-0812">Transmembrane</keyword>
<evidence type="ECO:0000256" key="1">
    <source>
        <dbReference type="SAM" id="Phobius"/>
    </source>
</evidence>
<reference evidence="2 3" key="1">
    <citation type="journal article" date="2019" name="Int. J. Syst. Evol. Microbiol.">
        <title>The Global Catalogue of Microorganisms (GCM) 10K type strain sequencing project: providing services to taxonomists for standard genome sequencing and annotation.</title>
        <authorList>
            <consortium name="The Broad Institute Genomics Platform"/>
            <consortium name="The Broad Institute Genome Sequencing Center for Infectious Disease"/>
            <person name="Wu L."/>
            <person name="Ma J."/>
        </authorList>
    </citation>
    <scope>NUCLEOTIDE SEQUENCE [LARGE SCALE GENOMIC DNA]</scope>
    <source>
        <strain evidence="2 3">JCM 16082</strain>
    </source>
</reference>
<keyword evidence="1" id="KW-1133">Transmembrane helix</keyword>
<evidence type="ECO:0000313" key="2">
    <source>
        <dbReference type="EMBL" id="GAA0871692.1"/>
    </source>
</evidence>
<dbReference type="Proteomes" id="UP001500507">
    <property type="component" value="Unassembled WGS sequence"/>
</dbReference>
<sequence>MSNSKLAYWCFKLVLGISFAAHGAVRIPKLHDVAQGISDQFAETVLSGMPSLTMGYVIPIAEVVCGMFILVGNRVMRYGLAGGILLMGVLMFGTCILEKWEWLPSQLLHALAFYLLLQNKHTPSEKNWMKNDGTKNEV</sequence>
<organism evidence="2 3">
    <name type="scientific">Gangjinia marincola</name>
    <dbReference type="NCBI Taxonomy" id="578463"/>
    <lineage>
        <taxon>Bacteria</taxon>
        <taxon>Pseudomonadati</taxon>
        <taxon>Bacteroidota</taxon>
        <taxon>Flavobacteriia</taxon>
        <taxon>Flavobacteriales</taxon>
        <taxon>Flavobacteriaceae</taxon>
        <taxon>Gangjinia</taxon>
    </lineage>
</organism>
<name>A0ABN1MF19_9FLAO</name>
<feature type="transmembrane region" description="Helical" evidence="1">
    <location>
        <begin position="6"/>
        <end position="25"/>
    </location>
</feature>
<protein>
    <recommendedName>
        <fullName evidence="4">DoxX family protein</fullName>
    </recommendedName>
</protein>
<keyword evidence="1" id="KW-0472">Membrane</keyword>
<keyword evidence="3" id="KW-1185">Reference proteome</keyword>
<gene>
    <name evidence="2" type="ORF">GCM10009117_08380</name>
</gene>
<evidence type="ECO:0000313" key="3">
    <source>
        <dbReference type="Proteomes" id="UP001500507"/>
    </source>
</evidence>
<feature type="transmembrane region" description="Helical" evidence="1">
    <location>
        <begin position="78"/>
        <end position="97"/>
    </location>
</feature>
<proteinExistence type="predicted"/>
<accession>A0ABN1MF19</accession>